<dbReference type="PANTHER" id="PTHR48022:SF3">
    <property type="entry name" value="HEXOSE TRANSPORTER PROTEIN (AFU_ORTHOLOGUE AFUA_8G04480)-RELATED"/>
    <property type="match status" value="1"/>
</dbReference>
<keyword evidence="4 5" id="KW-0472">Membrane</keyword>
<keyword evidence="7" id="KW-1185">Reference proteome</keyword>
<dbReference type="GO" id="GO:0005351">
    <property type="term" value="F:carbohydrate:proton symporter activity"/>
    <property type="evidence" value="ECO:0007669"/>
    <property type="project" value="TreeGrafter"/>
</dbReference>
<comment type="subcellular location">
    <subcellularLocation>
        <location evidence="1">Membrane</location>
        <topology evidence="1">Multi-pass membrane protein</topology>
    </subcellularLocation>
</comment>
<name>A0AA35M105_9HYPO</name>
<gene>
    <name evidence="6" type="ORF">CCHLO57077_00019511</name>
</gene>
<dbReference type="Proteomes" id="UP001160390">
    <property type="component" value="Unassembled WGS sequence"/>
</dbReference>
<sequence length="222" mass="24477">TPTATISWWKQGHLLKLNFIIFSLISTIYWLSNRVSNRWGQKPGIYLSYLFIILGSHNSLSELLQASLEIQLPSLSIKSPIQLIKLSQTPYIYTLVSKDRPDKALQVLAVHYAAGNAHDPLVTSQIVKIESALTTEKAAIASASYLDMIRTKGNRHQLYISVTLGIITQWAGNGVVSYYLPLVLESVGGECRGDALLFPASDRTSLSSLSSCRLSSCWECCG</sequence>
<evidence type="ECO:0000313" key="6">
    <source>
        <dbReference type="EMBL" id="CAI6088194.1"/>
    </source>
</evidence>
<evidence type="ECO:0000313" key="7">
    <source>
        <dbReference type="Proteomes" id="UP001160390"/>
    </source>
</evidence>
<feature type="non-terminal residue" evidence="6">
    <location>
        <position position="222"/>
    </location>
</feature>
<organism evidence="6 7">
    <name type="scientific">Clonostachys chloroleuca</name>
    <dbReference type="NCBI Taxonomy" id="1926264"/>
    <lineage>
        <taxon>Eukaryota</taxon>
        <taxon>Fungi</taxon>
        <taxon>Dikarya</taxon>
        <taxon>Ascomycota</taxon>
        <taxon>Pezizomycotina</taxon>
        <taxon>Sordariomycetes</taxon>
        <taxon>Hypocreomycetidae</taxon>
        <taxon>Hypocreales</taxon>
        <taxon>Bionectriaceae</taxon>
        <taxon>Clonostachys</taxon>
    </lineage>
</organism>
<accession>A0AA35M105</accession>
<proteinExistence type="predicted"/>
<dbReference type="InterPro" id="IPR050360">
    <property type="entry name" value="MFS_Sugar_Transporters"/>
</dbReference>
<keyword evidence="2 5" id="KW-0812">Transmembrane</keyword>
<evidence type="ECO:0000256" key="2">
    <source>
        <dbReference type="ARBA" id="ARBA00022692"/>
    </source>
</evidence>
<dbReference type="Gene3D" id="1.20.1250.20">
    <property type="entry name" value="MFS general substrate transporter like domains"/>
    <property type="match status" value="1"/>
</dbReference>
<protein>
    <submittedName>
        <fullName evidence="6">Uncharacterized protein</fullName>
    </submittedName>
</protein>
<feature type="transmembrane region" description="Helical" evidence="5">
    <location>
        <begin position="14"/>
        <end position="32"/>
    </location>
</feature>
<dbReference type="GO" id="GO:0016020">
    <property type="term" value="C:membrane"/>
    <property type="evidence" value="ECO:0007669"/>
    <property type="project" value="UniProtKB-SubCell"/>
</dbReference>
<evidence type="ECO:0000256" key="1">
    <source>
        <dbReference type="ARBA" id="ARBA00004141"/>
    </source>
</evidence>
<feature type="transmembrane region" description="Helical" evidence="5">
    <location>
        <begin position="158"/>
        <end position="180"/>
    </location>
</feature>
<dbReference type="AlphaFoldDB" id="A0AA35M105"/>
<reference evidence="6" key="1">
    <citation type="submission" date="2023-01" db="EMBL/GenBank/DDBJ databases">
        <authorList>
            <person name="Piombo E."/>
        </authorList>
    </citation>
    <scope>NUCLEOTIDE SEQUENCE</scope>
</reference>
<evidence type="ECO:0000256" key="5">
    <source>
        <dbReference type="SAM" id="Phobius"/>
    </source>
</evidence>
<dbReference type="EMBL" id="CABFNP030000820">
    <property type="protein sequence ID" value="CAI6088194.1"/>
    <property type="molecule type" value="Genomic_DNA"/>
</dbReference>
<evidence type="ECO:0000256" key="4">
    <source>
        <dbReference type="ARBA" id="ARBA00023136"/>
    </source>
</evidence>
<dbReference type="Pfam" id="PF00083">
    <property type="entry name" value="Sugar_tr"/>
    <property type="match status" value="1"/>
</dbReference>
<feature type="non-terminal residue" evidence="6">
    <location>
        <position position="1"/>
    </location>
</feature>
<dbReference type="InterPro" id="IPR005828">
    <property type="entry name" value="MFS_sugar_transport-like"/>
</dbReference>
<dbReference type="PANTHER" id="PTHR48022">
    <property type="entry name" value="PLASTIDIC GLUCOSE TRANSPORTER 4"/>
    <property type="match status" value="1"/>
</dbReference>
<comment type="caution">
    <text evidence="6">The sequence shown here is derived from an EMBL/GenBank/DDBJ whole genome shotgun (WGS) entry which is preliminary data.</text>
</comment>
<dbReference type="InterPro" id="IPR036259">
    <property type="entry name" value="MFS_trans_sf"/>
</dbReference>
<keyword evidence="3 5" id="KW-1133">Transmembrane helix</keyword>
<evidence type="ECO:0000256" key="3">
    <source>
        <dbReference type="ARBA" id="ARBA00022989"/>
    </source>
</evidence>